<dbReference type="InterPro" id="IPR000711">
    <property type="entry name" value="ATPase_OSCP/dsu"/>
</dbReference>
<protein>
    <recommendedName>
        <fullName evidence="7">ATP synthase subunit delta</fullName>
    </recommendedName>
    <alternativeName>
        <fullName evidence="7">ATP synthase F(1) sector subunit delta</fullName>
    </alternativeName>
    <alternativeName>
        <fullName evidence="7">F-type ATPase subunit delta</fullName>
        <shortName evidence="7">F-ATPase subunit delta</shortName>
    </alternativeName>
</protein>
<evidence type="ECO:0000313" key="10">
    <source>
        <dbReference type="Proteomes" id="UP000248724"/>
    </source>
</evidence>
<dbReference type="GO" id="GO:0005886">
    <property type="term" value="C:plasma membrane"/>
    <property type="evidence" value="ECO:0007669"/>
    <property type="project" value="UniProtKB-SubCell"/>
</dbReference>
<evidence type="ECO:0000313" key="9">
    <source>
        <dbReference type="EMBL" id="PZR79988.1"/>
    </source>
</evidence>
<evidence type="ECO:0000256" key="7">
    <source>
        <dbReference type="HAMAP-Rule" id="MF_01416"/>
    </source>
</evidence>
<comment type="function">
    <text evidence="7">This protein is part of the stalk that links CF(0) to CF(1). It either transmits conformational changes from CF(0) to CF(1) or is implicated in proton conduction.</text>
</comment>
<evidence type="ECO:0000256" key="6">
    <source>
        <dbReference type="ARBA" id="ARBA00023310"/>
    </source>
</evidence>
<comment type="function">
    <text evidence="7">F(1)F(0) ATP synthase produces ATP from ADP in the presence of a proton or sodium gradient. F-type ATPases consist of two structural domains, F(1) containing the extramembraneous catalytic core and F(0) containing the membrane proton channel, linked together by a central stalk and a peripheral stalk. During catalysis, ATP synthesis in the catalytic domain of F(1) is coupled via a rotary mechanism of the central stalk subunits to proton translocation.</text>
</comment>
<dbReference type="NCBIfam" id="TIGR01145">
    <property type="entry name" value="ATP_synt_delta"/>
    <property type="match status" value="1"/>
</dbReference>
<dbReference type="Proteomes" id="UP000248724">
    <property type="component" value="Unassembled WGS sequence"/>
</dbReference>
<reference evidence="8 11" key="3">
    <citation type="submission" date="2020-10" db="EMBL/GenBank/DDBJ databases">
        <title>Ca. Dormibacterota MAGs.</title>
        <authorList>
            <person name="Montgomery K."/>
        </authorList>
    </citation>
    <scope>NUCLEOTIDE SEQUENCE [LARGE SCALE GENOMIC DNA]</scope>
    <source>
        <strain evidence="8">SC8812_S17_18</strain>
    </source>
</reference>
<evidence type="ECO:0000256" key="4">
    <source>
        <dbReference type="ARBA" id="ARBA00023065"/>
    </source>
</evidence>
<keyword evidence="3 7" id="KW-0375">Hydrogen ion transport</keyword>
<keyword evidence="7" id="KW-1003">Cell membrane</keyword>
<reference evidence="9" key="2">
    <citation type="submission" date="2018-05" db="EMBL/GenBank/DDBJ databases">
        <authorList>
            <person name="Ferrari B."/>
        </authorList>
    </citation>
    <scope>NUCLEOTIDE SEQUENCE</scope>
    <source>
        <strain evidence="9">RRmetagenome_bin12</strain>
    </source>
</reference>
<accession>A0A2W6A3N7</accession>
<dbReference type="Proteomes" id="UP000606991">
    <property type="component" value="Unassembled WGS sequence"/>
</dbReference>
<dbReference type="PRINTS" id="PR00125">
    <property type="entry name" value="ATPASEDELTA"/>
</dbReference>
<evidence type="ECO:0000313" key="11">
    <source>
        <dbReference type="Proteomes" id="UP000606991"/>
    </source>
</evidence>
<comment type="similarity">
    <text evidence="7">Belongs to the ATPase delta chain family.</text>
</comment>
<evidence type="ECO:0000313" key="8">
    <source>
        <dbReference type="EMBL" id="MBJ7596111.1"/>
    </source>
</evidence>
<keyword evidence="4 7" id="KW-0406">Ion transport</keyword>
<dbReference type="GO" id="GO:0046933">
    <property type="term" value="F:proton-transporting ATP synthase activity, rotational mechanism"/>
    <property type="evidence" value="ECO:0007669"/>
    <property type="project" value="UniProtKB-UniRule"/>
</dbReference>
<dbReference type="AlphaFoldDB" id="A0A2W6A3N7"/>
<accession>A0A934JUS6</accession>
<sequence length="174" mass="19162">MASSIGRRYAQAYFDLAREAKKIQQRREDLARAVETLANPEVADALVNPRLTLADRTRLALDLLEGVGDPARNLVRLIIQRGRIAVLRDILEACDTLTDRDSGVIRAEVVTAIPVDPELKKHIGSVLGDKLGAAVQTEVRQDPEIIGGLVIRIGDRVIDTSVRTRLQQLRTALV</sequence>
<organism evidence="9 10">
    <name type="scientific">Candidatus Aeolococcus gillhamiae</name>
    <dbReference type="NCBI Taxonomy" id="3127015"/>
    <lineage>
        <taxon>Bacteria</taxon>
        <taxon>Bacillati</taxon>
        <taxon>Candidatus Dormiibacterota</taxon>
        <taxon>Candidatus Dormibacteria</taxon>
        <taxon>Candidatus Aeolococcales</taxon>
        <taxon>Candidatus Aeolococcaceae</taxon>
        <taxon>Candidatus Aeolococcus</taxon>
    </lineage>
</organism>
<dbReference type="InterPro" id="IPR026015">
    <property type="entry name" value="ATP_synth_OSCP/delta_N_sf"/>
</dbReference>
<dbReference type="GO" id="GO:0045259">
    <property type="term" value="C:proton-transporting ATP synthase complex"/>
    <property type="evidence" value="ECO:0007669"/>
    <property type="project" value="UniProtKB-KW"/>
</dbReference>
<proteinExistence type="inferred from homology"/>
<keyword evidence="2 7" id="KW-0813">Transport</keyword>
<dbReference type="PANTHER" id="PTHR11910">
    <property type="entry name" value="ATP SYNTHASE DELTA CHAIN"/>
    <property type="match status" value="1"/>
</dbReference>
<dbReference type="HAMAP" id="MF_01416">
    <property type="entry name" value="ATP_synth_delta_bact"/>
    <property type="match status" value="1"/>
</dbReference>
<dbReference type="SUPFAM" id="SSF47928">
    <property type="entry name" value="N-terminal domain of the delta subunit of the F1F0-ATP synthase"/>
    <property type="match status" value="1"/>
</dbReference>
<keyword evidence="6 7" id="KW-0066">ATP synthesis</keyword>
<reference evidence="9 10" key="1">
    <citation type="journal article" date="2017" name="Nature">
        <title>Atmospheric trace gases support primary production in Antarctic desert surface soil.</title>
        <authorList>
            <person name="Ji M."/>
            <person name="Greening C."/>
            <person name="Vanwonterghem I."/>
            <person name="Carere C.R."/>
            <person name="Bay S.K."/>
            <person name="Steen J.A."/>
            <person name="Montgomery K."/>
            <person name="Lines T."/>
            <person name="Beardall J."/>
            <person name="van Dorst J."/>
            <person name="Snape I."/>
            <person name="Stott M.B."/>
            <person name="Hugenholtz P."/>
            <person name="Ferrari B.C."/>
        </authorList>
    </citation>
    <scope>NUCLEOTIDE SEQUENCE [LARGE SCALE GENOMIC DNA]</scope>
    <source>
        <strain evidence="9">RRmetagenome_bin12</strain>
    </source>
</reference>
<dbReference type="EMBL" id="JAEKNS010000146">
    <property type="protein sequence ID" value="MBJ7596111.1"/>
    <property type="molecule type" value="Genomic_DNA"/>
</dbReference>
<dbReference type="RefSeq" id="WP_337313844.1">
    <property type="nucleotide sequence ID" value="NZ_JAEKNS010000146.1"/>
</dbReference>
<evidence type="ECO:0000256" key="3">
    <source>
        <dbReference type="ARBA" id="ARBA00022781"/>
    </source>
</evidence>
<comment type="caution">
    <text evidence="9">The sequence shown here is derived from an EMBL/GenBank/DDBJ whole genome shotgun (WGS) entry which is preliminary data.</text>
</comment>
<keyword evidence="5 7" id="KW-0472">Membrane</keyword>
<name>A0A2W6A3N7_9BACT</name>
<gene>
    <name evidence="7 9" type="primary">atpH</name>
    <name evidence="9" type="ORF">DLM65_09360</name>
    <name evidence="8" type="ORF">JF886_14875</name>
</gene>
<comment type="subcellular location">
    <subcellularLocation>
        <location evidence="7">Cell membrane</location>
        <topology evidence="7">Peripheral membrane protein</topology>
    </subcellularLocation>
    <subcellularLocation>
        <location evidence="1">Membrane</location>
    </subcellularLocation>
</comment>
<dbReference type="Gene3D" id="1.10.520.20">
    <property type="entry name" value="N-terminal domain of the delta subunit of the F1F0-ATP synthase"/>
    <property type="match status" value="1"/>
</dbReference>
<dbReference type="Pfam" id="PF00213">
    <property type="entry name" value="OSCP"/>
    <property type="match status" value="1"/>
</dbReference>
<evidence type="ECO:0000256" key="1">
    <source>
        <dbReference type="ARBA" id="ARBA00004370"/>
    </source>
</evidence>
<evidence type="ECO:0000256" key="2">
    <source>
        <dbReference type="ARBA" id="ARBA00022448"/>
    </source>
</evidence>
<evidence type="ECO:0000256" key="5">
    <source>
        <dbReference type="ARBA" id="ARBA00023136"/>
    </source>
</evidence>
<keyword evidence="7" id="KW-0139">CF(1)</keyword>
<dbReference type="EMBL" id="QHBU01000179">
    <property type="protein sequence ID" value="PZR79988.1"/>
    <property type="molecule type" value="Genomic_DNA"/>
</dbReference>